<dbReference type="EMBL" id="MU157894">
    <property type="protein sequence ID" value="KAF9524708.1"/>
    <property type="molecule type" value="Genomic_DNA"/>
</dbReference>
<accession>A0A9P6E8L3</accession>
<reference evidence="1" key="1">
    <citation type="submission" date="2020-11" db="EMBL/GenBank/DDBJ databases">
        <authorList>
            <consortium name="DOE Joint Genome Institute"/>
            <person name="Ahrendt S."/>
            <person name="Riley R."/>
            <person name="Andreopoulos W."/>
            <person name="Labutti K."/>
            <person name="Pangilinan J."/>
            <person name="Ruiz-Duenas F.J."/>
            <person name="Barrasa J.M."/>
            <person name="Sanchez-Garcia M."/>
            <person name="Camarero S."/>
            <person name="Miyauchi S."/>
            <person name="Serrano A."/>
            <person name="Linde D."/>
            <person name="Babiker R."/>
            <person name="Drula E."/>
            <person name="Ayuso-Fernandez I."/>
            <person name="Pacheco R."/>
            <person name="Padilla G."/>
            <person name="Ferreira P."/>
            <person name="Barriuso J."/>
            <person name="Kellner H."/>
            <person name="Castanera R."/>
            <person name="Alfaro M."/>
            <person name="Ramirez L."/>
            <person name="Pisabarro A.G."/>
            <person name="Kuo A."/>
            <person name="Tritt A."/>
            <person name="Lipzen A."/>
            <person name="He G."/>
            <person name="Yan M."/>
            <person name="Ng V."/>
            <person name="Cullen D."/>
            <person name="Martin F."/>
            <person name="Rosso M.-N."/>
            <person name="Henrissat B."/>
            <person name="Hibbett D."/>
            <person name="Martinez A.T."/>
            <person name="Grigoriev I.V."/>
        </authorList>
    </citation>
    <scope>NUCLEOTIDE SEQUENCE</scope>
    <source>
        <strain evidence="1">CBS 506.95</strain>
    </source>
</reference>
<keyword evidence="2" id="KW-1185">Reference proteome</keyword>
<protein>
    <submittedName>
        <fullName evidence="1">Uncharacterized protein</fullName>
    </submittedName>
</protein>
<proteinExistence type="predicted"/>
<name>A0A9P6E8L3_9AGAR</name>
<evidence type="ECO:0000313" key="1">
    <source>
        <dbReference type="EMBL" id="KAF9524708.1"/>
    </source>
</evidence>
<dbReference type="Proteomes" id="UP000807306">
    <property type="component" value="Unassembled WGS sequence"/>
</dbReference>
<sequence>MFQHLGNSWAHGGAAERCIDDTSPASYNPRTSNVQRLGSWLDPSVGADLDRRMKNPSAILELIAHYSVLSCRIDYPSTNVPHPIIFLANAFHTASDPLPLPTLSPLLLLRQHSAAHQAFVVPRIAARGTSQATSMKTRSSSKSLDSSSTISAIFTRTKQAGW</sequence>
<comment type="caution">
    <text evidence="1">The sequence shown here is derived from an EMBL/GenBank/DDBJ whole genome shotgun (WGS) entry which is preliminary data.</text>
</comment>
<evidence type="ECO:0000313" key="2">
    <source>
        <dbReference type="Proteomes" id="UP000807306"/>
    </source>
</evidence>
<gene>
    <name evidence="1" type="ORF">CPB83DRAFT_897639</name>
</gene>
<dbReference type="AlphaFoldDB" id="A0A9P6E8L3"/>
<organism evidence="1 2">
    <name type="scientific">Crepidotus variabilis</name>
    <dbReference type="NCBI Taxonomy" id="179855"/>
    <lineage>
        <taxon>Eukaryota</taxon>
        <taxon>Fungi</taxon>
        <taxon>Dikarya</taxon>
        <taxon>Basidiomycota</taxon>
        <taxon>Agaricomycotina</taxon>
        <taxon>Agaricomycetes</taxon>
        <taxon>Agaricomycetidae</taxon>
        <taxon>Agaricales</taxon>
        <taxon>Agaricineae</taxon>
        <taxon>Crepidotaceae</taxon>
        <taxon>Crepidotus</taxon>
    </lineage>
</organism>